<sequence>MEYWIVAGFAAFLMGLSKGGVPMIALLSVPLMSLFMDPAHAAGLLLPIYIVADMYAIYLFRRAFSVRNLQILLPGAICGILTGYIAVAHVPGDMVKLLVAGIGLSYLFNAMRQRISRREVPPRPADVPRGLFWGALAGLTSYVSHAGGPPFQAYVLPQKLDKMVYLGTTTIFFSIVNLLKVPPFILAGQITWESFQQAAWLAPLALAGAWTGASISRILPEKVFFMLIEIALAVVSVKLLYEVLIAG</sequence>
<name>A0A1G8P0N9_9RHOB</name>
<keyword evidence="3" id="KW-0813">Transport</keyword>
<feature type="transmembrane region" description="Helical" evidence="8">
    <location>
        <begin position="224"/>
        <end position="241"/>
    </location>
</feature>
<dbReference type="InterPro" id="IPR052017">
    <property type="entry name" value="TSUP"/>
</dbReference>
<evidence type="ECO:0000256" key="7">
    <source>
        <dbReference type="ARBA" id="ARBA00023136"/>
    </source>
</evidence>
<feature type="transmembrane region" description="Helical" evidence="8">
    <location>
        <begin position="41"/>
        <end position="59"/>
    </location>
</feature>
<dbReference type="Proteomes" id="UP000199382">
    <property type="component" value="Unassembled WGS sequence"/>
</dbReference>
<feature type="transmembrane region" description="Helical" evidence="8">
    <location>
        <begin position="198"/>
        <end position="218"/>
    </location>
</feature>
<dbReference type="RefSeq" id="WP_093151283.1">
    <property type="nucleotide sequence ID" value="NZ_FNEK01000008.1"/>
</dbReference>
<dbReference type="PANTHER" id="PTHR30269:SF37">
    <property type="entry name" value="MEMBRANE TRANSPORTER PROTEIN"/>
    <property type="match status" value="1"/>
</dbReference>
<evidence type="ECO:0000256" key="6">
    <source>
        <dbReference type="ARBA" id="ARBA00022989"/>
    </source>
</evidence>
<dbReference type="OrthoDB" id="7028171at2"/>
<evidence type="ECO:0000313" key="10">
    <source>
        <dbReference type="Proteomes" id="UP000199382"/>
    </source>
</evidence>
<dbReference type="GO" id="GO:0005886">
    <property type="term" value="C:plasma membrane"/>
    <property type="evidence" value="ECO:0007669"/>
    <property type="project" value="UniProtKB-SubCell"/>
</dbReference>
<feature type="transmembrane region" description="Helical" evidence="8">
    <location>
        <begin position="71"/>
        <end position="88"/>
    </location>
</feature>
<dbReference type="AlphaFoldDB" id="A0A1G8P0N9"/>
<evidence type="ECO:0000256" key="5">
    <source>
        <dbReference type="ARBA" id="ARBA00022692"/>
    </source>
</evidence>
<evidence type="ECO:0000256" key="8">
    <source>
        <dbReference type="RuleBase" id="RU363041"/>
    </source>
</evidence>
<keyword evidence="10" id="KW-1185">Reference proteome</keyword>
<reference evidence="9 10" key="1">
    <citation type="submission" date="2016-10" db="EMBL/GenBank/DDBJ databases">
        <authorList>
            <person name="de Groot N.N."/>
        </authorList>
    </citation>
    <scope>NUCLEOTIDE SEQUENCE [LARGE SCALE GENOMIC DNA]</scope>
    <source>
        <strain evidence="9 10">DSM 25294</strain>
    </source>
</reference>
<keyword evidence="7 8" id="KW-0472">Membrane</keyword>
<evidence type="ECO:0000256" key="3">
    <source>
        <dbReference type="ARBA" id="ARBA00022448"/>
    </source>
</evidence>
<evidence type="ECO:0000256" key="4">
    <source>
        <dbReference type="ARBA" id="ARBA00022475"/>
    </source>
</evidence>
<evidence type="ECO:0000256" key="2">
    <source>
        <dbReference type="ARBA" id="ARBA00009142"/>
    </source>
</evidence>
<comment type="similarity">
    <text evidence="2 8">Belongs to the 4-toluene sulfonate uptake permease (TSUP) (TC 2.A.102) family.</text>
</comment>
<keyword evidence="6 8" id="KW-1133">Transmembrane helix</keyword>
<comment type="subcellular location">
    <subcellularLocation>
        <location evidence="1 8">Cell membrane</location>
        <topology evidence="1 8">Multi-pass membrane protein</topology>
    </subcellularLocation>
</comment>
<proteinExistence type="inferred from homology"/>
<evidence type="ECO:0000256" key="1">
    <source>
        <dbReference type="ARBA" id="ARBA00004651"/>
    </source>
</evidence>
<feature type="transmembrane region" description="Helical" evidence="8">
    <location>
        <begin position="94"/>
        <end position="111"/>
    </location>
</feature>
<protein>
    <recommendedName>
        <fullName evidence="8">Probable membrane transporter protein</fullName>
    </recommendedName>
</protein>
<evidence type="ECO:0000313" key="9">
    <source>
        <dbReference type="EMBL" id="SDI85786.1"/>
    </source>
</evidence>
<keyword evidence="5 8" id="KW-0812">Transmembrane</keyword>
<accession>A0A1G8P0N9</accession>
<keyword evidence="4 8" id="KW-1003">Cell membrane</keyword>
<organism evidence="9 10">
    <name type="scientific">Aliiruegeria lutimaris</name>
    <dbReference type="NCBI Taxonomy" id="571298"/>
    <lineage>
        <taxon>Bacteria</taxon>
        <taxon>Pseudomonadati</taxon>
        <taxon>Pseudomonadota</taxon>
        <taxon>Alphaproteobacteria</taxon>
        <taxon>Rhodobacterales</taxon>
        <taxon>Roseobacteraceae</taxon>
        <taxon>Aliiruegeria</taxon>
    </lineage>
</organism>
<dbReference type="Pfam" id="PF01925">
    <property type="entry name" value="TauE"/>
    <property type="match status" value="1"/>
</dbReference>
<dbReference type="EMBL" id="FNEK01000008">
    <property type="protein sequence ID" value="SDI85786.1"/>
    <property type="molecule type" value="Genomic_DNA"/>
</dbReference>
<feature type="transmembrane region" description="Helical" evidence="8">
    <location>
        <begin position="163"/>
        <end position="186"/>
    </location>
</feature>
<dbReference type="PANTHER" id="PTHR30269">
    <property type="entry name" value="TRANSMEMBRANE PROTEIN YFCA"/>
    <property type="match status" value="1"/>
</dbReference>
<gene>
    <name evidence="9" type="ORF">SAMN04488026_100833</name>
</gene>
<dbReference type="InterPro" id="IPR002781">
    <property type="entry name" value="TM_pro_TauE-like"/>
</dbReference>